<keyword evidence="3" id="KW-1185">Reference proteome</keyword>
<name>A0A1R2B8I5_9CILI</name>
<evidence type="ECO:0000256" key="1">
    <source>
        <dbReference type="SAM" id="Phobius"/>
    </source>
</evidence>
<feature type="transmembrane region" description="Helical" evidence="1">
    <location>
        <begin position="84"/>
        <end position="106"/>
    </location>
</feature>
<evidence type="ECO:0000313" key="2">
    <source>
        <dbReference type="EMBL" id="OMJ72985.1"/>
    </source>
</evidence>
<feature type="transmembrane region" description="Helical" evidence="1">
    <location>
        <begin position="185"/>
        <end position="209"/>
    </location>
</feature>
<feature type="transmembrane region" description="Helical" evidence="1">
    <location>
        <begin position="138"/>
        <end position="156"/>
    </location>
</feature>
<reference evidence="2 3" key="1">
    <citation type="submission" date="2016-11" db="EMBL/GenBank/DDBJ databases">
        <title>The macronuclear genome of Stentor coeruleus: a giant cell with tiny introns.</title>
        <authorList>
            <person name="Slabodnick M."/>
            <person name="Ruby J.G."/>
            <person name="Reiff S.B."/>
            <person name="Swart E.C."/>
            <person name="Gosai S."/>
            <person name="Prabakaran S."/>
            <person name="Witkowska E."/>
            <person name="Larue G.E."/>
            <person name="Fisher S."/>
            <person name="Freeman R.M."/>
            <person name="Gunawardena J."/>
            <person name="Chu W."/>
            <person name="Stover N.A."/>
            <person name="Gregory B.D."/>
            <person name="Nowacki M."/>
            <person name="Derisi J."/>
            <person name="Roy S.W."/>
            <person name="Marshall W.F."/>
            <person name="Sood P."/>
        </authorList>
    </citation>
    <scope>NUCLEOTIDE SEQUENCE [LARGE SCALE GENOMIC DNA]</scope>
    <source>
        <strain evidence="2">WM001</strain>
    </source>
</reference>
<keyword evidence="1" id="KW-1133">Transmembrane helix</keyword>
<accession>A0A1R2B8I5</accession>
<dbReference type="EMBL" id="MPUH01000857">
    <property type="protein sequence ID" value="OMJ72985.1"/>
    <property type="molecule type" value="Genomic_DNA"/>
</dbReference>
<feature type="transmembrane region" description="Helical" evidence="1">
    <location>
        <begin position="215"/>
        <end position="232"/>
    </location>
</feature>
<evidence type="ECO:0000313" key="3">
    <source>
        <dbReference type="Proteomes" id="UP000187209"/>
    </source>
</evidence>
<dbReference type="AlphaFoldDB" id="A0A1R2B8I5"/>
<dbReference type="Proteomes" id="UP000187209">
    <property type="component" value="Unassembled WGS sequence"/>
</dbReference>
<feature type="transmembrane region" description="Helical" evidence="1">
    <location>
        <begin position="113"/>
        <end position="132"/>
    </location>
</feature>
<feature type="transmembrane region" description="Helical" evidence="1">
    <location>
        <begin position="12"/>
        <end position="31"/>
    </location>
</feature>
<gene>
    <name evidence="2" type="ORF">SteCoe_28437</name>
</gene>
<proteinExistence type="predicted"/>
<sequence>MEILHFSDIIENIAFSSVYLFLSAFWIYFICIIRKRYTTFMHILLISILLTRSLAIFFLLTNYLNEAFPDLNVLWECIEGIIEFLNEAVLIACFYFVFVGFGCCSISARSFDYWILNMIFLPTYSFTILYIIYPVVGAAIYTLALPIIYLGFLRLMEQSFEYFRDNNSQEVLLGKIKLFFKVKTVIFMHTFISAIYYSCFALINIFNYSVDYLEISYKIIELLIILRLFYVVRPARNQIFTHDFIFQTKSTKIVGFLQALVPLGFNVPENKDNLLALLPRETLTFVIAVSIDS</sequence>
<organism evidence="2 3">
    <name type="scientific">Stentor coeruleus</name>
    <dbReference type="NCBI Taxonomy" id="5963"/>
    <lineage>
        <taxon>Eukaryota</taxon>
        <taxon>Sar</taxon>
        <taxon>Alveolata</taxon>
        <taxon>Ciliophora</taxon>
        <taxon>Postciliodesmatophora</taxon>
        <taxon>Heterotrichea</taxon>
        <taxon>Heterotrichida</taxon>
        <taxon>Stentoridae</taxon>
        <taxon>Stentor</taxon>
    </lineage>
</organism>
<comment type="caution">
    <text evidence="2">The sequence shown here is derived from an EMBL/GenBank/DDBJ whole genome shotgun (WGS) entry which is preliminary data.</text>
</comment>
<feature type="transmembrane region" description="Helical" evidence="1">
    <location>
        <begin position="43"/>
        <end position="64"/>
    </location>
</feature>
<keyword evidence="1" id="KW-0812">Transmembrane</keyword>
<keyword evidence="1" id="KW-0472">Membrane</keyword>
<protein>
    <submittedName>
        <fullName evidence="2">Uncharacterized protein</fullName>
    </submittedName>
</protein>